<feature type="compositionally biased region" description="Polar residues" evidence="1">
    <location>
        <begin position="123"/>
        <end position="132"/>
    </location>
</feature>
<dbReference type="EMBL" id="JAULSW010000011">
    <property type="protein sequence ID" value="KAK3367489.1"/>
    <property type="molecule type" value="Genomic_DNA"/>
</dbReference>
<dbReference type="Proteomes" id="UP001285441">
    <property type="component" value="Unassembled WGS sequence"/>
</dbReference>
<reference evidence="3" key="2">
    <citation type="submission" date="2023-06" db="EMBL/GenBank/DDBJ databases">
        <authorList>
            <consortium name="Lawrence Berkeley National Laboratory"/>
            <person name="Haridas S."/>
            <person name="Hensen N."/>
            <person name="Bonometti L."/>
            <person name="Westerberg I."/>
            <person name="Brannstrom I.O."/>
            <person name="Guillou S."/>
            <person name="Cros-Aarteil S."/>
            <person name="Calhoun S."/>
            <person name="Kuo A."/>
            <person name="Mondo S."/>
            <person name="Pangilinan J."/>
            <person name="Riley R."/>
            <person name="LaButti K."/>
            <person name="Andreopoulos B."/>
            <person name="Lipzen A."/>
            <person name="Chen C."/>
            <person name="Yanf M."/>
            <person name="Daum C."/>
            <person name="Ng V."/>
            <person name="Clum A."/>
            <person name="Steindorff A."/>
            <person name="Ohm R."/>
            <person name="Martin F."/>
            <person name="Silar P."/>
            <person name="Natvig D."/>
            <person name="Lalanne C."/>
            <person name="Gautier V."/>
            <person name="Ament-velasquez S.L."/>
            <person name="Kruys A."/>
            <person name="Hutchinson M.I."/>
            <person name="Powell A.J."/>
            <person name="Barry K."/>
            <person name="Miller A.N."/>
            <person name="Grigoriev I.V."/>
            <person name="Debuchy R."/>
            <person name="Gladieux P."/>
            <person name="Thoren M.H."/>
            <person name="Johannesson H."/>
        </authorList>
    </citation>
    <scope>NUCLEOTIDE SEQUENCE</scope>
    <source>
        <strain evidence="3">CBS 232.78</strain>
    </source>
</reference>
<evidence type="ECO:0000313" key="4">
    <source>
        <dbReference type="Proteomes" id="UP001285441"/>
    </source>
</evidence>
<keyword evidence="4" id="KW-1185">Reference proteome</keyword>
<protein>
    <submittedName>
        <fullName evidence="3">Uncharacterized protein</fullName>
    </submittedName>
</protein>
<evidence type="ECO:0000256" key="1">
    <source>
        <dbReference type="SAM" id="MobiDB-lite"/>
    </source>
</evidence>
<feature type="compositionally biased region" description="Low complexity" evidence="1">
    <location>
        <begin position="95"/>
        <end position="111"/>
    </location>
</feature>
<comment type="caution">
    <text evidence="3">The sequence shown here is derived from an EMBL/GenBank/DDBJ whole genome shotgun (WGS) entry which is preliminary data.</text>
</comment>
<evidence type="ECO:0000256" key="2">
    <source>
        <dbReference type="SAM" id="SignalP"/>
    </source>
</evidence>
<accession>A0AAE0K019</accession>
<gene>
    <name evidence="3" type="ORF">B0H63DRAFT_535372</name>
</gene>
<dbReference type="AlphaFoldDB" id="A0AAE0K019"/>
<proteinExistence type="predicted"/>
<sequence>MPTDAHFNTLFIALFILVSGSNALQLASNTSLFASNTVLSSSYVLLSTGNTSSVMTEGPPKNSPAAAGAVVIEANRMGIPGLSIPDLLSSLFNQPPTSTDTAASASPPTSAVSPGLGDWGALSRSSVPSSTP</sequence>
<feature type="signal peptide" evidence="2">
    <location>
        <begin position="1"/>
        <end position="23"/>
    </location>
</feature>
<reference evidence="3" key="1">
    <citation type="journal article" date="2023" name="Mol. Phylogenet. Evol.">
        <title>Genome-scale phylogeny and comparative genomics of the fungal order Sordariales.</title>
        <authorList>
            <person name="Hensen N."/>
            <person name="Bonometti L."/>
            <person name="Westerberg I."/>
            <person name="Brannstrom I.O."/>
            <person name="Guillou S."/>
            <person name="Cros-Aarteil S."/>
            <person name="Calhoun S."/>
            <person name="Haridas S."/>
            <person name="Kuo A."/>
            <person name="Mondo S."/>
            <person name="Pangilinan J."/>
            <person name="Riley R."/>
            <person name="LaButti K."/>
            <person name="Andreopoulos B."/>
            <person name="Lipzen A."/>
            <person name="Chen C."/>
            <person name="Yan M."/>
            <person name="Daum C."/>
            <person name="Ng V."/>
            <person name="Clum A."/>
            <person name="Steindorff A."/>
            <person name="Ohm R.A."/>
            <person name="Martin F."/>
            <person name="Silar P."/>
            <person name="Natvig D.O."/>
            <person name="Lalanne C."/>
            <person name="Gautier V."/>
            <person name="Ament-Velasquez S.L."/>
            <person name="Kruys A."/>
            <person name="Hutchinson M.I."/>
            <person name="Powell A.J."/>
            <person name="Barry K."/>
            <person name="Miller A.N."/>
            <person name="Grigoriev I.V."/>
            <person name="Debuchy R."/>
            <person name="Gladieux P."/>
            <person name="Hiltunen Thoren M."/>
            <person name="Johannesson H."/>
        </authorList>
    </citation>
    <scope>NUCLEOTIDE SEQUENCE</scope>
    <source>
        <strain evidence="3">CBS 232.78</strain>
    </source>
</reference>
<feature type="region of interest" description="Disordered" evidence="1">
    <location>
        <begin position="93"/>
        <end position="132"/>
    </location>
</feature>
<feature type="chain" id="PRO_5042191241" evidence="2">
    <location>
        <begin position="24"/>
        <end position="132"/>
    </location>
</feature>
<keyword evidence="2" id="KW-0732">Signal</keyword>
<organism evidence="3 4">
    <name type="scientific">Podospora didyma</name>
    <dbReference type="NCBI Taxonomy" id="330526"/>
    <lineage>
        <taxon>Eukaryota</taxon>
        <taxon>Fungi</taxon>
        <taxon>Dikarya</taxon>
        <taxon>Ascomycota</taxon>
        <taxon>Pezizomycotina</taxon>
        <taxon>Sordariomycetes</taxon>
        <taxon>Sordariomycetidae</taxon>
        <taxon>Sordariales</taxon>
        <taxon>Podosporaceae</taxon>
        <taxon>Podospora</taxon>
    </lineage>
</organism>
<evidence type="ECO:0000313" key="3">
    <source>
        <dbReference type="EMBL" id="KAK3367489.1"/>
    </source>
</evidence>
<name>A0AAE0K019_9PEZI</name>